<dbReference type="PANTHER" id="PTHR10366:SF579">
    <property type="entry name" value="3-BETA HYDROXYSTEROID DEHYDROGENASE_ISOMERASE FAMILY PROTEIN (AFU_ORTHOLOGUE AFUA_3G02250)"/>
    <property type="match status" value="1"/>
</dbReference>
<reference evidence="4 5" key="1">
    <citation type="submission" date="2013-03" db="EMBL/GenBank/DDBJ databases">
        <title>The Genome Sequence of Capronia coronata CBS 617.96.</title>
        <authorList>
            <consortium name="The Broad Institute Genomics Platform"/>
            <person name="Cuomo C."/>
            <person name="de Hoog S."/>
            <person name="Gorbushina A."/>
            <person name="Walker B."/>
            <person name="Young S.K."/>
            <person name="Zeng Q."/>
            <person name="Gargeya S."/>
            <person name="Fitzgerald M."/>
            <person name="Haas B."/>
            <person name="Abouelleil A."/>
            <person name="Allen A.W."/>
            <person name="Alvarado L."/>
            <person name="Arachchi H.M."/>
            <person name="Berlin A.M."/>
            <person name="Chapman S.B."/>
            <person name="Gainer-Dewar J."/>
            <person name="Goldberg J."/>
            <person name="Griggs A."/>
            <person name="Gujja S."/>
            <person name="Hansen M."/>
            <person name="Howarth C."/>
            <person name="Imamovic A."/>
            <person name="Ireland A."/>
            <person name="Larimer J."/>
            <person name="McCowan C."/>
            <person name="Murphy C."/>
            <person name="Pearson M."/>
            <person name="Poon T.W."/>
            <person name="Priest M."/>
            <person name="Roberts A."/>
            <person name="Saif S."/>
            <person name="Shea T."/>
            <person name="Sisk P."/>
            <person name="Sykes S."/>
            <person name="Wortman J."/>
            <person name="Nusbaum C."/>
            <person name="Birren B."/>
        </authorList>
    </citation>
    <scope>NUCLEOTIDE SEQUENCE [LARGE SCALE GENOMIC DNA]</scope>
    <source>
        <strain evidence="4 5">CBS 617.96</strain>
    </source>
</reference>
<evidence type="ECO:0000256" key="1">
    <source>
        <dbReference type="ARBA" id="ARBA00023002"/>
    </source>
</evidence>
<accession>W9Y5F0</accession>
<feature type="domain" description="NAD-dependent epimerase/dehydratase" evidence="3">
    <location>
        <begin position="15"/>
        <end position="276"/>
    </location>
</feature>
<evidence type="ECO:0000256" key="2">
    <source>
        <dbReference type="ARBA" id="ARBA00023445"/>
    </source>
</evidence>
<dbReference type="CDD" id="cd05227">
    <property type="entry name" value="AR_SDR_e"/>
    <property type="match status" value="1"/>
</dbReference>
<dbReference type="Proteomes" id="UP000019484">
    <property type="component" value="Unassembled WGS sequence"/>
</dbReference>
<dbReference type="EMBL" id="AMWN01000004">
    <property type="protein sequence ID" value="EXJ87758.1"/>
    <property type="molecule type" value="Genomic_DNA"/>
</dbReference>
<evidence type="ECO:0000259" key="3">
    <source>
        <dbReference type="Pfam" id="PF01370"/>
    </source>
</evidence>
<dbReference type="InterPro" id="IPR050425">
    <property type="entry name" value="NAD(P)_dehydrat-like"/>
</dbReference>
<sequence>MPHAEPSSIEPPSLIIVTGANGFIASHTIQQLLRAGYRVVGTVRSASKADVVQKTHAQLSPKAAHLLSTAVVPDIADPDAYIDLFKSTSPAAVIHLASPFSYSVTDFERDMLQPAVKGTEAVLRAAAATPSVRRVVHTNSFACVYDASLGPRPGYTYTAKDWTPLTYEDGISAPNAPVAYRASKAVAEQTAWSFLKTHQCDFDLASLCPAMVFGPFLDTEYSFPSSLAELNTSNRLVWDVVSAGEQGTVPPTKGPVWIDVRDVAEAHVQALVMPSLGGQRLLLAKGIYCSQEIADVARAVVPKHRDRIPVGTPGQREAGSHFAIDATQEESMLGQQGKWRRLEETLADLVPQLYRVEEKGQAAS</sequence>
<protein>
    <recommendedName>
        <fullName evidence="3">NAD-dependent epimerase/dehydratase domain-containing protein</fullName>
    </recommendedName>
</protein>
<dbReference type="Pfam" id="PF01370">
    <property type="entry name" value="Epimerase"/>
    <property type="match status" value="1"/>
</dbReference>
<dbReference type="AlphaFoldDB" id="W9Y5F0"/>
<proteinExistence type="inferred from homology"/>
<dbReference type="InterPro" id="IPR001509">
    <property type="entry name" value="Epimerase_deHydtase"/>
</dbReference>
<dbReference type="OrthoDB" id="2735536at2759"/>
<dbReference type="RefSeq" id="XP_007723764.1">
    <property type="nucleotide sequence ID" value="XM_007725574.1"/>
</dbReference>
<comment type="caution">
    <text evidence="4">The sequence shown here is derived from an EMBL/GenBank/DDBJ whole genome shotgun (WGS) entry which is preliminary data.</text>
</comment>
<keyword evidence="5" id="KW-1185">Reference proteome</keyword>
<name>W9Y5F0_9EURO</name>
<dbReference type="GeneID" id="19159563"/>
<gene>
    <name evidence="4" type="ORF">A1O1_04685</name>
</gene>
<dbReference type="Gene3D" id="3.40.50.720">
    <property type="entry name" value="NAD(P)-binding Rossmann-like Domain"/>
    <property type="match status" value="1"/>
</dbReference>
<dbReference type="PANTHER" id="PTHR10366">
    <property type="entry name" value="NAD DEPENDENT EPIMERASE/DEHYDRATASE"/>
    <property type="match status" value="1"/>
</dbReference>
<dbReference type="GO" id="GO:0016616">
    <property type="term" value="F:oxidoreductase activity, acting on the CH-OH group of donors, NAD or NADP as acceptor"/>
    <property type="evidence" value="ECO:0007669"/>
    <property type="project" value="TreeGrafter"/>
</dbReference>
<evidence type="ECO:0000313" key="5">
    <source>
        <dbReference type="Proteomes" id="UP000019484"/>
    </source>
</evidence>
<comment type="similarity">
    <text evidence="2">Belongs to the NAD(P)-dependent epimerase/dehydratase family. Dihydroflavonol-4-reductase subfamily.</text>
</comment>
<dbReference type="HOGENOM" id="CLU_007383_9_2_1"/>
<keyword evidence="1" id="KW-0560">Oxidoreductase</keyword>
<dbReference type="STRING" id="1182541.W9Y5F0"/>
<dbReference type="SUPFAM" id="SSF51735">
    <property type="entry name" value="NAD(P)-binding Rossmann-fold domains"/>
    <property type="match status" value="1"/>
</dbReference>
<dbReference type="InterPro" id="IPR036291">
    <property type="entry name" value="NAD(P)-bd_dom_sf"/>
</dbReference>
<evidence type="ECO:0000313" key="4">
    <source>
        <dbReference type="EMBL" id="EXJ87758.1"/>
    </source>
</evidence>
<dbReference type="eggNOG" id="KOG1502">
    <property type="taxonomic scope" value="Eukaryota"/>
</dbReference>
<organism evidence="4 5">
    <name type="scientific">Capronia coronata CBS 617.96</name>
    <dbReference type="NCBI Taxonomy" id="1182541"/>
    <lineage>
        <taxon>Eukaryota</taxon>
        <taxon>Fungi</taxon>
        <taxon>Dikarya</taxon>
        <taxon>Ascomycota</taxon>
        <taxon>Pezizomycotina</taxon>
        <taxon>Eurotiomycetes</taxon>
        <taxon>Chaetothyriomycetidae</taxon>
        <taxon>Chaetothyriales</taxon>
        <taxon>Herpotrichiellaceae</taxon>
        <taxon>Capronia</taxon>
    </lineage>
</organism>